<reference evidence="3" key="1">
    <citation type="submission" date="2017-12" db="EMBL/GenBank/DDBJ databases">
        <authorList>
            <person name="Thomas-White K."/>
            <person name="Wolfe A.J."/>
        </authorList>
    </citation>
    <scope>NUCLEOTIDE SEQUENCE</scope>
    <source>
        <strain evidence="3">UMB0043</strain>
    </source>
</reference>
<keyword evidence="2" id="KW-0472">Membrane</keyword>
<keyword evidence="2" id="KW-0812">Transmembrane</keyword>
<evidence type="ECO:0008006" key="5">
    <source>
        <dbReference type="Google" id="ProtNLM"/>
    </source>
</evidence>
<keyword evidence="2" id="KW-1133">Transmembrane helix</keyword>
<proteinExistence type="predicted"/>
<evidence type="ECO:0000256" key="1">
    <source>
        <dbReference type="SAM" id="MobiDB-lite"/>
    </source>
</evidence>
<comment type="caution">
    <text evidence="3">The sequence shown here is derived from an EMBL/GenBank/DDBJ whole genome shotgun (WGS) entry which is preliminary data.</text>
</comment>
<sequence length="227" mass="23915">MSTPGFGTNHYAHKPPTPASGQTQRPQSEQRNLVPIICAIAILIALLIAGIVIWNDVRSTSQASPEAGSATEQEPTRVGGAAPEETAAEEGTADDEEAVDDEEAASEQAPETSLNPDAADVPEGLTAAGWSDYPEVRCQHGENMIFAAHGTDPVSHIVVCEKQDSLFYRGVWSSGAAFGPARGEGSSFSATILDPTSGDDTGSVLNIRGTDYDIDGEAGKFEDYWPH</sequence>
<keyword evidence="4" id="KW-1185">Reference proteome</keyword>
<dbReference type="Proteomes" id="UP000235104">
    <property type="component" value="Unassembled WGS sequence"/>
</dbReference>
<dbReference type="RefSeq" id="WP_101736206.1">
    <property type="nucleotide sequence ID" value="NZ_PKHR02000016.1"/>
</dbReference>
<feature type="region of interest" description="Disordered" evidence="1">
    <location>
        <begin position="1"/>
        <end position="27"/>
    </location>
</feature>
<feature type="compositionally biased region" description="Acidic residues" evidence="1">
    <location>
        <begin position="86"/>
        <end position="105"/>
    </location>
</feature>
<protein>
    <recommendedName>
        <fullName evidence="5">DUF3515 domain-containing protein</fullName>
    </recommendedName>
</protein>
<evidence type="ECO:0000313" key="3">
    <source>
        <dbReference type="EMBL" id="MEM5985951.1"/>
    </source>
</evidence>
<gene>
    <name evidence="3" type="ORF">CYJ44_007240</name>
</gene>
<evidence type="ECO:0000313" key="4">
    <source>
        <dbReference type="Proteomes" id="UP000235104"/>
    </source>
</evidence>
<dbReference type="EMBL" id="PKHR02000016">
    <property type="protein sequence ID" value="MEM5985951.1"/>
    <property type="molecule type" value="Genomic_DNA"/>
</dbReference>
<accession>A0ABU9UIA0</accession>
<organism evidence="3 4">
    <name type="scientific">Corynebacterium hesseae</name>
    <dbReference type="NCBI Taxonomy" id="2913502"/>
    <lineage>
        <taxon>Bacteria</taxon>
        <taxon>Bacillati</taxon>
        <taxon>Actinomycetota</taxon>
        <taxon>Actinomycetes</taxon>
        <taxon>Mycobacteriales</taxon>
        <taxon>Corynebacteriaceae</taxon>
        <taxon>Corynebacterium</taxon>
    </lineage>
</organism>
<feature type="region of interest" description="Disordered" evidence="1">
    <location>
        <begin position="62"/>
        <end position="125"/>
    </location>
</feature>
<name>A0ABU9UIA0_9CORY</name>
<feature type="transmembrane region" description="Helical" evidence="2">
    <location>
        <begin position="33"/>
        <end position="54"/>
    </location>
</feature>
<evidence type="ECO:0000256" key="2">
    <source>
        <dbReference type="SAM" id="Phobius"/>
    </source>
</evidence>